<evidence type="ECO:0000313" key="3">
    <source>
        <dbReference type="EMBL" id="MCX5573196.1"/>
    </source>
</evidence>
<evidence type="ECO:0000313" key="4">
    <source>
        <dbReference type="Proteomes" id="UP001146015"/>
    </source>
</evidence>
<dbReference type="EMBL" id="JAPKNE010000001">
    <property type="protein sequence ID" value="MCX5573196.1"/>
    <property type="molecule type" value="Genomic_DNA"/>
</dbReference>
<dbReference type="InterPro" id="IPR000259">
    <property type="entry name" value="Adhesion_dom_fimbrial"/>
</dbReference>
<reference evidence="3" key="1">
    <citation type="submission" date="2022-11" db="EMBL/GenBank/DDBJ databases">
        <title>Biodiversity and phylogenetic relationships of bacteria.</title>
        <authorList>
            <person name="Machado R.A.R."/>
            <person name="Bhat A."/>
            <person name="Loulou A."/>
            <person name="Kallel S."/>
        </authorList>
    </citation>
    <scope>NUCLEOTIDE SEQUENCE</scope>
    <source>
        <strain evidence="3">E-TC7</strain>
    </source>
</reference>
<dbReference type="Pfam" id="PF00419">
    <property type="entry name" value="Fimbrial"/>
    <property type="match status" value="1"/>
</dbReference>
<dbReference type="PANTHER" id="PTHR33420:SF5">
    <property type="entry name" value="FIMBRIAL SUBUNIT"/>
    <property type="match status" value="1"/>
</dbReference>
<dbReference type="InterPro" id="IPR008966">
    <property type="entry name" value="Adhesion_dom_sf"/>
</dbReference>
<feature type="signal peptide" evidence="1">
    <location>
        <begin position="1"/>
        <end position="25"/>
    </location>
</feature>
<feature type="chain" id="PRO_5045642783" evidence="1">
    <location>
        <begin position="26"/>
        <end position="179"/>
    </location>
</feature>
<organism evidence="3 4">
    <name type="scientific">Enterobacter nematophilus</name>
    <dbReference type="NCBI Taxonomy" id="2994648"/>
    <lineage>
        <taxon>Bacteria</taxon>
        <taxon>Pseudomonadati</taxon>
        <taxon>Pseudomonadota</taxon>
        <taxon>Gammaproteobacteria</taxon>
        <taxon>Enterobacterales</taxon>
        <taxon>Enterobacteriaceae</taxon>
        <taxon>Enterobacter</taxon>
    </lineage>
</organism>
<evidence type="ECO:0000259" key="2">
    <source>
        <dbReference type="Pfam" id="PF00419"/>
    </source>
</evidence>
<dbReference type="Proteomes" id="UP001146015">
    <property type="component" value="Unassembled WGS sequence"/>
</dbReference>
<comment type="caution">
    <text evidence="3">The sequence shown here is derived from an EMBL/GenBank/DDBJ whole genome shotgun (WGS) entry which is preliminary data.</text>
</comment>
<sequence length="179" mass="18547">MKLKHYSIAVLTCVIATGLSVQALASSPNLQITGTILSRTCDVASDSQNMDVDMGQFNASSFTSTGATSSATQFNIHLTGCGSKASGAKMVFSGTSDATNPSLLALSDTSGQGGMASGVAIEILDNTQQPIAVNTVTSGHVPLTSGDVMLPFYLRYKSTQNSVTPGNASAVMYFDIQYQ</sequence>
<name>A0ABT3VTV9_9ENTR</name>
<dbReference type="SUPFAM" id="SSF49401">
    <property type="entry name" value="Bacterial adhesins"/>
    <property type="match status" value="1"/>
</dbReference>
<dbReference type="RefSeq" id="WP_266178361.1">
    <property type="nucleotide sequence ID" value="NZ_JAPKNE010000001.1"/>
</dbReference>
<gene>
    <name evidence="3" type="ORF">OSH03_04335</name>
</gene>
<accession>A0ABT3VTV9</accession>
<protein>
    <submittedName>
        <fullName evidence="3">Fimbrial protein</fullName>
    </submittedName>
</protein>
<dbReference type="Gene3D" id="2.60.40.1090">
    <property type="entry name" value="Fimbrial-type adhesion domain"/>
    <property type="match status" value="1"/>
</dbReference>
<keyword evidence="4" id="KW-1185">Reference proteome</keyword>
<keyword evidence="1" id="KW-0732">Signal</keyword>
<proteinExistence type="predicted"/>
<dbReference type="PANTHER" id="PTHR33420">
    <property type="entry name" value="FIMBRIAL SUBUNIT ELFA-RELATED"/>
    <property type="match status" value="1"/>
</dbReference>
<evidence type="ECO:0000256" key="1">
    <source>
        <dbReference type="SAM" id="SignalP"/>
    </source>
</evidence>
<dbReference type="InterPro" id="IPR050263">
    <property type="entry name" value="Bact_Fimbrial_Adh_Pro"/>
</dbReference>
<dbReference type="InterPro" id="IPR036937">
    <property type="entry name" value="Adhesion_dom_fimbrial_sf"/>
</dbReference>
<feature type="domain" description="Fimbrial-type adhesion" evidence="2">
    <location>
        <begin position="31"/>
        <end position="179"/>
    </location>
</feature>